<dbReference type="InterPro" id="IPR012657">
    <property type="entry name" value="23S_rRNA-intervening_sequence"/>
</dbReference>
<dbReference type="SUPFAM" id="SSF158446">
    <property type="entry name" value="IVS-encoded protein-like"/>
    <property type="match status" value="1"/>
</dbReference>
<dbReference type="EMBL" id="VMGH01000039">
    <property type="protein sequence ID" value="TSC91458.1"/>
    <property type="molecule type" value="Genomic_DNA"/>
</dbReference>
<dbReference type="GO" id="GO:0005840">
    <property type="term" value="C:ribosome"/>
    <property type="evidence" value="ECO:0007669"/>
    <property type="project" value="UniProtKB-KW"/>
</dbReference>
<dbReference type="NCBIfam" id="TIGR02436">
    <property type="entry name" value="four helix bundle protein"/>
    <property type="match status" value="1"/>
</dbReference>
<evidence type="ECO:0000313" key="1">
    <source>
        <dbReference type="EMBL" id="TSC91458.1"/>
    </source>
</evidence>
<dbReference type="CDD" id="cd16377">
    <property type="entry name" value="23S_rRNA_IVP_like"/>
    <property type="match status" value="1"/>
</dbReference>
<gene>
    <name evidence="1" type="ORF">CEN92_270</name>
</gene>
<dbReference type="AlphaFoldDB" id="A0A554LF54"/>
<sequence>MPIKSFTDLIAWQEGHKLVILIYQITDNFPRKELYSLTDQMRRAVVSHTSNIAEGFGRQTYKEKIQFYYQSQGSLVELKNQILIAKDIGYLNESDFFKLTKQANNSHRLLQGLISSSKKILNLKS</sequence>
<name>A0A554LF54_9BACT</name>
<dbReference type="Pfam" id="PF05635">
    <property type="entry name" value="23S_rRNA_IVP"/>
    <property type="match status" value="1"/>
</dbReference>
<proteinExistence type="predicted"/>
<protein>
    <submittedName>
        <fullName evidence="1">S23 ribosomal protein</fullName>
    </submittedName>
</protein>
<keyword evidence="1" id="KW-0687">Ribonucleoprotein</keyword>
<dbReference type="Proteomes" id="UP000318296">
    <property type="component" value="Unassembled WGS sequence"/>
</dbReference>
<dbReference type="PANTHER" id="PTHR38471:SF2">
    <property type="entry name" value="FOUR HELIX BUNDLE PROTEIN"/>
    <property type="match status" value="1"/>
</dbReference>
<organism evidence="1 2">
    <name type="scientific">Candidatus Berkelbacteria bacterium Licking1014_96</name>
    <dbReference type="NCBI Taxonomy" id="2017149"/>
    <lineage>
        <taxon>Bacteria</taxon>
        <taxon>Candidatus Berkelbacteria</taxon>
    </lineage>
</organism>
<comment type="caution">
    <text evidence="1">The sequence shown here is derived from an EMBL/GenBank/DDBJ whole genome shotgun (WGS) entry which is preliminary data.</text>
</comment>
<reference evidence="1 2" key="1">
    <citation type="submission" date="2017-07" db="EMBL/GenBank/DDBJ databases">
        <title>Mechanisms for carbon and nitrogen cycling indicate functional differentiation within the Candidate Phyla Radiation.</title>
        <authorList>
            <person name="Danczak R.E."/>
            <person name="Johnston M.D."/>
            <person name="Kenah C."/>
            <person name="Slattery M."/>
            <person name="Wrighton K.C."/>
            <person name="Wilkins M.J."/>
        </authorList>
    </citation>
    <scope>NUCLEOTIDE SEQUENCE [LARGE SCALE GENOMIC DNA]</scope>
    <source>
        <strain evidence="1">Licking1014_96</strain>
    </source>
</reference>
<dbReference type="Gene3D" id="1.20.1440.60">
    <property type="entry name" value="23S rRNA-intervening sequence"/>
    <property type="match status" value="1"/>
</dbReference>
<dbReference type="PANTHER" id="PTHR38471">
    <property type="entry name" value="FOUR HELIX BUNDLE PROTEIN"/>
    <property type="match status" value="1"/>
</dbReference>
<evidence type="ECO:0000313" key="2">
    <source>
        <dbReference type="Proteomes" id="UP000318296"/>
    </source>
</evidence>
<keyword evidence="1" id="KW-0689">Ribosomal protein</keyword>
<accession>A0A554LF54</accession>
<dbReference type="InterPro" id="IPR036583">
    <property type="entry name" value="23S_rRNA_IVS_sf"/>
</dbReference>